<dbReference type="Gene3D" id="2.20.20.160">
    <property type="match status" value="1"/>
</dbReference>
<sequence length="352" mass="39586">MWVKDFVKFALLLQFFILSTSSSLHLNENETESLGVDNDDTETLPSIWEDEVVTRMVREVIARDLVREHEFKRSKRQYKRDVHSSVTLEPKAATSNSNRNTQTTRKMTLVSTQKGGKKPVKVTQSGNKNKNRVTSASTTTTKATVKPSARPNISLGTANGSVKIKPTTAPTKYHYYPHNQHPYFLPECAIQQVCNAVYVRLNYTQPLCVCPPRYRDPCSASLNEDDNHTITLVGNANKRAVTLAKTCEQGDELRDCRAPRDWSILALQNTRTGKSHYLVICKCPSSFRLEGPLPHDQPTYAGLPGINVFGMLCVPYSTPSQHFSKWRPVIHTSYRSKNTTIEAVTNDTSIEP</sequence>
<accession>A0A9J6CBF1</accession>
<name>A0A9J6CBF1_POLVA</name>
<organism evidence="3 4">
    <name type="scientific">Polypedilum vanderplanki</name>
    <name type="common">Sleeping chironomid midge</name>
    <dbReference type="NCBI Taxonomy" id="319348"/>
    <lineage>
        <taxon>Eukaryota</taxon>
        <taxon>Metazoa</taxon>
        <taxon>Ecdysozoa</taxon>
        <taxon>Arthropoda</taxon>
        <taxon>Hexapoda</taxon>
        <taxon>Insecta</taxon>
        <taxon>Pterygota</taxon>
        <taxon>Neoptera</taxon>
        <taxon>Endopterygota</taxon>
        <taxon>Diptera</taxon>
        <taxon>Nematocera</taxon>
        <taxon>Chironomoidea</taxon>
        <taxon>Chironomidae</taxon>
        <taxon>Chironominae</taxon>
        <taxon>Polypedilum</taxon>
        <taxon>Polypedilum</taxon>
    </lineage>
</organism>
<evidence type="ECO:0000313" key="3">
    <source>
        <dbReference type="EMBL" id="KAG5679327.1"/>
    </source>
</evidence>
<feature type="signal peptide" evidence="2">
    <location>
        <begin position="1"/>
        <end position="21"/>
    </location>
</feature>
<dbReference type="OrthoDB" id="6413868at2759"/>
<reference evidence="3" key="1">
    <citation type="submission" date="2021-03" db="EMBL/GenBank/DDBJ databases">
        <title>Chromosome level genome of the anhydrobiotic midge Polypedilum vanderplanki.</title>
        <authorList>
            <person name="Yoshida Y."/>
            <person name="Kikawada T."/>
            <person name="Gusev O."/>
        </authorList>
    </citation>
    <scope>NUCLEOTIDE SEQUENCE</scope>
    <source>
        <strain evidence="3">NIAS01</strain>
        <tissue evidence="3">Whole body or cell culture</tissue>
    </source>
</reference>
<protein>
    <submittedName>
        <fullName evidence="3">Uncharacterized protein</fullName>
    </submittedName>
</protein>
<dbReference type="EMBL" id="JADBJN010000002">
    <property type="protein sequence ID" value="KAG5679327.1"/>
    <property type="molecule type" value="Genomic_DNA"/>
</dbReference>
<feature type="compositionally biased region" description="Low complexity" evidence="1">
    <location>
        <begin position="133"/>
        <end position="146"/>
    </location>
</feature>
<evidence type="ECO:0000256" key="1">
    <source>
        <dbReference type="SAM" id="MobiDB-lite"/>
    </source>
</evidence>
<feature type="compositionally biased region" description="Low complexity" evidence="1">
    <location>
        <begin position="94"/>
        <end position="105"/>
    </location>
</feature>
<proteinExistence type="predicted"/>
<feature type="region of interest" description="Disordered" evidence="1">
    <location>
        <begin position="73"/>
        <end position="161"/>
    </location>
</feature>
<comment type="caution">
    <text evidence="3">The sequence shown here is derived from an EMBL/GenBank/DDBJ whole genome shotgun (WGS) entry which is preliminary data.</text>
</comment>
<feature type="chain" id="PRO_5039936800" evidence="2">
    <location>
        <begin position="22"/>
        <end position="352"/>
    </location>
</feature>
<keyword evidence="4" id="KW-1185">Reference proteome</keyword>
<evidence type="ECO:0000313" key="4">
    <source>
        <dbReference type="Proteomes" id="UP001107558"/>
    </source>
</evidence>
<evidence type="ECO:0000256" key="2">
    <source>
        <dbReference type="SAM" id="SignalP"/>
    </source>
</evidence>
<keyword evidence="2" id="KW-0732">Signal</keyword>
<dbReference type="Proteomes" id="UP001107558">
    <property type="component" value="Chromosome 2"/>
</dbReference>
<gene>
    <name evidence="3" type="ORF">PVAND_008900</name>
</gene>
<dbReference type="AlphaFoldDB" id="A0A9J6CBF1"/>